<dbReference type="AlphaFoldDB" id="U4L292"/>
<proteinExistence type="predicted"/>
<feature type="domain" description="N-acetyltransferase" evidence="1">
    <location>
        <begin position="176"/>
        <end position="305"/>
    </location>
</feature>
<evidence type="ECO:0000313" key="3">
    <source>
        <dbReference type="Proteomes" id="UP000018144"/>
    </source>
</evidence>
<gene>
    <name evidence="2" type="ORF">PCON_08858</name>
</gene>
<dbReference type="Gene3D" id="3.40.630.30">
    <property type="match status" value="1"/>
</dbReference>
<dbReference type="PANTHER" id="PTHR42791:SF1">
    <property type="entry name" value="N-ACETYLTRANSFERASE DOMAIN-CONTAINING PROTEIN"/>
    <property type="match status" value="1"/>
</dbReference>
<keyword evidence="3" id="KW-1185">Reference proteome</keyword>
<evidence type="ECO:0000259" key="1">
    <source>
        <dbReference type="PROSITE" id="PS51186"/>
    </source>
</evidence>
<dbReference type="InterPro" id="IPR052523">
    <property type="entry name" value="Trichothecene_AcTrans"/>
</dbReference>
<evidence type="ECO:0000313" key="2">
    <source>
        <dbReference type="EMBL" id="CCX09265.1"/>
    </source>
</evidence>
<dbReference type="PANTHER" id="PTHR42791">
    <property type="entry name" value="GNAT FAMILY ACETYLTRANSFERASE"/>
    <property type="match status" value="1"/>
</dbReference>
<name>U4L292_PYROM</name>
<dbReference type="PROSITE" id="PS51186">
    <property type="entry name" value="GNAT"/>
    <property type="match status" value="1"/>
</dbReference>
<organism evidence="2 3">
    <name type="scientific">Pyronema omphalodes (strain CBS 100304)</name>
    <name type="common">Pyronema confluens</name>
    <dbReference type="NCBI Taxonomy" id="1076935"/>
    <lineage>
        <taxon>Eukaryota</taxon>
        <taxon>Fungi</taxon>
        <taxon>Dikarya</taxon>
        <taxon>Ascomycota</taxon>
        <taxon>Pezizomycotina</taxon>
        <taxon>Pezizomycetes</taxon>
        <taxon>Pezizales</taxon>
        <taxon>Pyronemataceae</taxon>
        <taxon>Pyronema</taxon>
    </lineage>
</organism>
<dbReference type="CDD" id="cd04301">
    <property type="entry name" value="NAT_SF"/>
    <property type="match status" value="1"/>
</dbReference>
<accession>U4L292</accession>
<sequence>MPHSPSRTLNHAIPSSTTSISLRTTNSIHYLNIANLPLNHFTMEASDPSETTPLLPNHKSDPPFHLRPARLSDITQLSSLAASAYLNSGLTLYRSPLAHTYLPDYLHSFYLRLLSKLLNPRTITLVAYTTLIDPPNLFNPDGPGYKGPVSDSEPKTTEHIIGTLAYSIPPSHPTPASSHPFFPRLYHRLYHLFSSYFFTDRSLHPFRAPHFLNTCNPAGKFIGDNNYYIQTLAVSPAWQRRGVGREMMRGLLEAAGGEGREVWLEASPTGERLYEALGFRIEERFWEEFDVGERGGGLWGGDRRGGRGCR</sequence>
<dbReference type="STRING" id="1076935.U4L292"/>
<protein>
    <recommendedName>
        <fullName evidence="1">N-acetyltransferase domain-containing protein</fullName>
    </recommendedName>
</protein>
<dbReference type="Proteomes" id="UP000018144">
    <property type="component" value="Unassembled WGS sequence"/>
</dbReference>
<dbReference type="InterPro" id="IPR000182">
    <property type="entry name" value="GNAT_dom"/>
</dbReference>
<dbReference type="InterPro" id="IPR016181">
    <property type="entry name" value="Acyl_CoA_acyltransferase"/>
</dbReference>
<dbReference type="GO" id="GO:0016747">
    <property type="term" value="F:acyltransferase activity, transferring groups other than amino-acyl groups"/>
    <property type="evidence" value="ECO:0007669"/>
    <property type="project" value="InterPro"/>
</dbReference>
<dbReference type="OrthoDB" id="410198at2759"/>
<dbReference type="Pfam" id="PF13508">
    <property type="entry name" value="Acetyltransf_7"/>
    <property type="match status" value="1"/>
</dbReference>
<dbReference type="EMBL" id="HF935448">
    <property type="protein sequence ID" value="CCX09265.1"/>
    <property type="molecule type" value="Genomic_DNA"/>
</dbReference>
<dbReference type="SUPFAM" id="SSF55729">
    <property type="entry name" value="Acyl-CoA N-acyltransferases (Nat)"/>
    <property type="match status" value="1"/>
</dbReference>
<reference evidence="2 3" key="1">
    <citation type="journal article" date="2013" name="PLoS Genet.">
        <title>The genome and development-dependent transcriptomes of Pyronema confluens: a window into fungal evolution.</title>
        <authorList>
            <person name="Traeger S."/>
            <person name="Altegoer F."/>
            <person name="Freitag M."/>
            <person name="Gabaldon T."/>
            <person name="Kempken F."/>
            <person name="Kumar A."/>
            <person name="Marcet-Houben M."/>
            <person name="Poggeler S."/>
            <person name="Stajich J.E."/>
            <person name="Nowrousian M."/>
        </authorList>
    </citation>
    <scope>NUCLEOTIDE SEQUENCE [LARGE SCALE GENOMIC DNA]</scope>
    <source>
        <strain evidence="3">CBS 100304</strain>
        <tissue evidence="2">Vegetative mycelium</tissue>
    </source>
</reference>